<feature type="transmembrane region" description="Helical" evidence="7">
    <location>
        <begin position="258"/>
        <end position="277"/>
    </location>
</feature>
<evidence type="ECO:0000256" key="3">
    <source>
        <dbReference type="ARBA" id="ARBA00022475"/>
    </source>
</evidence>
<proteinExistence type="inferred from homology"/>
<accession>A0A2K8SL10</accession>
<feature type="domain" description="EF-hand" evidence="8">
    <location>
        <begin position="414"/>
        <end position="449"/>
    </location>
</feature>
<dbReference type="OrthoDB" id="279428at2"/>
<evidence type="ECO:0000256" key="2">
    <source>
        <dbReference type="ARBA" id="ARBA00005914"/>
    </source>
</evidence>
<feature type="domain" description="EF-hand" evidence="8">
    <location>
        <begin position="450"/>
        <end position="485"/>
    </location>
</feature>
<keyword evidence="6 7" id="KW-0472">Membrane</keyword>
<dbReference type="InterPro" id="IPR011992">
    <property type="entry name" value="EF-hand-dom_pair"/>
</dbReference>
<feature type="transmembrane region" description="Helical" evidence="7">
    <location>
        <begin position="147"/>
        <end position="170"/>
    </location>
</feature>
<dbReference type="GO" id="GO:0015204">
    <property type="term" value="F:urea transmembrane transporter activity"/>
    <property type="evidence" value="ECO:0007669"/>
    <property type="project" value="InterPro"/>
</dbReference>
<gene>
    <name evidence="9" type="ORF">COO91_01996</name>
</gene>
<dbReference type="Pfam" id="PF13499">
    <property type="entry name" value="EF-hand_7"/>
    <property type="match status" value="1"/>
</dbReference>
<feature type="transmembrane region" description="Helical" evidence="7">
    <location>
        <begin position="121"/>
        <end position="141"/>
    </location>
</feature>
<dbReference type="InterPro" id="IPR029020">
    <property type="entry name" value="Ammonium/urea_transptr"/>
</dbReference>
<evidence type="ECO:0000256" key="7">
    <source>
        <dbReference type="SAM" id="Phobius"/>
    </source>
</evidence>
<protein>
    <submittedName>
        <fullName evidence="9">SLC14A, solute carrier family 14</fullName>
    </submittedName>
</protein>
<dbReference type="Gene3D" id="1.10.238.10">
    <property type="entry name" value="EF-hand"/>
    <property type="match status" value="1"/>
</dbReference>
<feature type="transmembrane region" description="Helical" evidence="7">
    <location>
        <begin position="312"/>
        <end position="333"/>
    </location>
</feature>
<feature type="transmembrane region" description="Helical" evidence="7">
    <location>
        <begin position="340"/>
        <end position="360"/>
    </location>
</feature>
<evidence type="ECO:0000256" key="4">
    <source>
        <dbReference type="ARBA" id="ARBA00022692"/>
    </source>
</evidence>
<dbReference type="KEGG" id="nfl:COO91_01996"/>
<dbReference type="InterPro" id="IPR004937">
    <property type="entry name" value="Urea_transporter"/>
</dbReference>
<dbReference type="Proteomes" id="UP000232003">
    <property type="component" value="Chromosome"/>
</dbReference>
<organism evidence="9 10">
    <name type="scientific">Nostoc flagelliforme CCNUN1</name>
    <dbReference type="NCBI Taxonomy" id="2038116"/>
    <lineage>
        <taxon>Bacteria</taxon>
        <taxon>Bacillati</taxon>
        <taxon>Cyanobacteriota</taxon>
        <taxon>Cyanophyceae</taxon>
        <taxon>Nostocales</taxon>
        <taxon>Nostocaceae</taxon>
        <taxon>Nostoc</taxon>
    </lineage>
</organism>
<feature type="transmembrane region" description="Helical" evidence="7">
    <location>
        <begin position="284"/>
        <end position="306"/>
    </location>
</feature>
<sequence length="553" mass="61121">MVEQNSLNTLNNETLPLHELMARILVAEETSSRQILPFMGTMQWLNDYLTPQSFADFVNAILRGIGQAIFVNNPLSGLLILVAILLQSPWMALMALLGVIASTLTAIALKINPDVIRNGIFGFQGTLVGLALATFGSLANGNGAWNPLWAIAVIILAALTTVLMNTFGVWFTTHFKVSILGIPFHIVTQVFLYLVLLIPQPYFHWGFGIFSVSASASRTLDWLKILASFPISFSQVFFVSNLNLAILVFLAVALCTPIGVGVGLLGCLASAIAALVMGIDPEKIYTGFWGFNSVLTAIAIGGMFYAPNFRSILIAGFSVLICTLCTQLLGLIFSPLGIPFLALPFCLVTIACFLVVQHSLPSLVPVALYTITSPEEHRLRYLTAKDVISNFRRQLESAIQGTHHRFLFHTADSSLKGNLRYIFDAIDQDHNETLSVQEFVTHLHKANATISEAELAYLFSRMDIDNSGEIDFEEFGELMLRYRRLMSKYQEFITYFLPIDTDEDESISIEEMNVALSSVGECPLSQDEIIFLQTKTGGNPLSWHRFIEVLLVC</sequence>
<feature type="transmembrane region" description="Helical" evidence="7">
    <location>
        <begin position="177"/>
        <end position="196"/>
    </location>
</feature>
<dbReference type="PANTHER" id="PTHR10464">
    <property type="entry name" value="UREA TRANSPORTER"/>
    <property type="match status" value="1"/>
</dbReference>
<name>A0A2K8SL10_9NOSO</name>
<evidence type="ECO:0000313" key="10">
    <source>
        <dbReference type="Proteomes" id="UP000232003"/>
    </source>
</evidence>
<dbReference type="CDD" id="cd00051">
    <property type="entry name" value="EFh"/>
    <property type="match status" value="1"/>
</dbReference>
<dbReference type="InterPro" id="IPR002048">
    <property type="entry name" value="EF_hand_dom"/>
</dbReference>
<evidence type="ECO:0000313" key="9">
    <source>
        <dbReference type="EMBL" id="AUB36097.1"/>
    </source>
</evidence>
<evidence type="ECO:0000259" key="8">
    <source>
        <dbReference type="PROSITE" id="PS50222"/>
    </source>
</evidence>
<dbReference type="PROSITE" id="PS50222">
    <property type="entry name" value="EF_HAND_2"/>
    <property type="match status" value="2"/>
</dbReference>
<reference evidence="9 10" key="1">
    <citation type="submission" date="2017-11" db="EMBL/GenBank/DDBJ databases">
        <title>Complete genome of a free-living desiccation-tolerant cyanobacterium and its photosynthetic adaptation to extreme terrestrial habitat.</title>
        <authorList>
            <person name="Shang J."/>
        </authorList>
    </citation>
    <scope>NUCLEOTIDE SEQUENCE [LARGE SCALE GENOMIC DNA]</scope>
    <source>
        <strain evidence="9 10">CCNUN1</strain>
    </source>
</reference>
<dbReference type="GO" id="GO:0005886">
    <property type="term" value="C:plasma membrane"/>
    <property type="evidence" value="ECO:0007669"/>
    <property type="project" value="UniProtKB-SubCell"/>
</dbReference>
<dbReference type="PROSITE" id="PS00018">
    <property type="entry name" value="EF_HAND_1"/>
    <property type="match status" value="1"/>
</dbReference>
<dbReference type="EMBL" id="CP024785">
    <property type="protein sequence ID" value="AUB36097.1"/>
    <property type="molecule type" value="Genomic_DNA"/>
</dbReference>
<dbReference type="SMART" id="SM00054">
    <property type="entry name" value="EFh"/>
    <property type="match status" value="3"/>
</dbReference>
<dbReference type="Pfam" id="PF03253">
    <property type="entry name" value="UT"/>
    <property type="match status" value="1"/>
</dbReference>
<feature type="transmembrane region" description="Helical" evidence="7">
    <location>
        <begin position="232"/>
        <end position="252"/>
    </location>
</feature>
<dbReference type="SUPFAM" id="SSF47473">
    <property type="entry name" value="EF-hand"/>
    <property type="match status" value="1"/>
</dbReference>
<keyword evidence="4 7" id="KW-0812">Transmembrane</keyword>
<dbReference type="AlphaFoldDB" id="A0A2K8SL10"/>
<dbReference type="RefSeq" id="WP_100898112.1">
    <property type="nucleotide sequence ID" value="NZ_CAWNNC010000001.1"/>
</dbReference>
<evidence type="ECO:0000256" key="1">
    <source>
        <dbReference type="ARBA" id="ARBA00004651"/>
    </source>
</evidence>
<dbReference type="InterPro" id="IPR018247">
    <property type="entry name" value="EF_Hand_1_Ca_BS"/>
</dbReference>
<dbReference type="PANTHER" id="PTHR10464:SF4">
    <property type="entry name" value="UREA TRANSPORTER"/>
    <property type="match status" value="1"/>
</dbReference>
<comment type="similarity">
    <text evidence="2">Belongs to the urea transporter family.</text>
</comment>
<evidence type="ECO:0000256" key="5">
    <source>
        <dbReference type="ARBA" id="ARBA00022989"/>
    </source>
</evidence>
<feature type="transmembrane region" description="Helical" evidence="7">
    <location>
        <begin position="92"/>
        <end position="109"/>
    </location>
</feature>
<keyword evidence="3" id="KW-1003">Cell membrane</keyword>
<dbReference type="GO" id="GO:0005509">
    <property type="term" value="F:calcium ion binding"/>
    <property type="evidence" value="ECO:0007669"/>
    <property type="project" value="InterPro"/>
</dbReference>
<dbReference type="Gene3D" id="1.10.3430.10">
    <property type="entry name" value="Ammonium transporter AmtB like domains"/>
    <property type="match status" value="1"/>
</dbReference>
<keyword evidence="10" id="KW-1185">Reference proteome</keyword>
<feature type="transmembrane region" description="Helical" evidence="7">
    <location>
        <begin position="69"/>
        <end position="86"/>
    </location>
</feature>
<evidence type="ECO:0000256" key="6">
    <source>
        <dbReference type="ARBA" id="ARBA00023136"/>
    </source>
</evidence>
<keyword evidence="5 7" id="KW-1133">Transmembrane helix</keyword>
<comment type="subcellular location">
    <subcellularLocation>
        <location evidence="1">Cell membrane</location>
        <topology evidence="1">Multi-pass membrane protein</topology>
    </subcellularLocation>
</comment>